<evidence type="ECO:0000313" key="4">
    <source>
        <dbReference type="Proteomes" id="UP000002051"/>
    </source>
</evidence>
<name>G7LDT9_MEDTR</name>
<reference evidence="3" key="3">
    <citation type="submission" date="2015-04" db="UniProtKB">
        <authorList>
            <consortium name="EnsemblPlants"/>
        </authorList>
    </citation>
    <scope>IDENTIFICATION</scope>
    <source>
        <strain evidence="3">cv. Jemalong A17</strain>
    </source>
</reference>
<dbReference type="SUPFAM" id="SSF50249">
    <property type="entry name" value="Nucleic acid-binding proteins"/>
    <property type="match status" value="3"/>
</dbReference>
<dbReference type="STRING" id="3880.G7LDT9"/>
<dbReference type="PaxDb" id="3880-AET03047"/>
<evidence type="ECO:0000313" key="2">
    <source>
        <dbReference type="EMBL" id="AET03047.2"/>
    </source>
</evidence>
<accession>A0A0C3Y1A4</accession>
<dbReference type="PANTHER" id="PTHR47165">
    <property type="entry name" value="OS03G0429900 PROTEIN"/>
    <property type="match status" value="1"/>
</dbReference>
<evidence type="ECO:0000259" key="1">
    <source>
        <dbReference type="Pfam" id="PF02721"/>
    </source>
</evidence>
<dbReference type="Proteomes" id="UP000002051">
    <property type="component" value="Chromosome 8"/>
</dbReference>
<dbReference type="Gene3D" id="2.40.50.140">
    <property type="entry name" value="Nucleic acid-binding proteins"/>
    <property type="match status" value="3"/>
</dbReference>
<protein>
    <submittedName>
        <fullName evidence="2">DUF223 domain protein</fullName>
    </submittedName>
</protein>
<dbReference type="InterPro" id="IPR003871">
    <property type="entry name" value="RFA1B/D_OB_1st"/>
</dbReference>
<dbReference type="CDD" id="cd04480">
    <property type="entry name" value="RPA1_DBD_A_like"/>
    <property type="match status" value="1"/>
</dbReference>
<dbReference type="InterPro" id="IPR012340">
    <property type="entry name" value="NA-bd_OB-fold"/>
</dbReference>
<reference evidence="2 4" key="2">
    <citation type="journal article" date="2014" name="BMC Genomics">
        <title>An improved genome release (version Mt4.0) for the model legume Medicago truncatula.</title>
        <authorList>
            <person name="Tang H."/>
            <person name="Krishnakumar V."/>
            <person name="Bidwell S."/>
            <person name="Rosen B."/>
            <person name="Chan A."/>
            <person name="Zhou S."/>
            <person name="Gentzbittel L."/>
            <person name="Childs K.L."/>
            <person name="Yandell M."/>
            <person name="Gundlach H."/>
            <person name="Mayer K.F."/>
            <person name="Schwartz D.C."/>
            <person name="Town C.D."/>
        </authorList>
    </citation>
    <scope>GENOME REANNOTATION</scope>
    <source>
        <strain evidence="3 4">cv. Jemalong A17</strain>
    </source>
</reference>
<accession>G7LDT9</accession>
<organism evidence="2 4">
    <name type="scientific">Medicago truncatula</name>
    <name type="common">Barrel medic</name>
    <name type="synonym">Medicago tribuloides</name>
    <dbReference type="NCBI Taxonomy" id="3880"/>
    <lineage>
        <taxon>Eukaryota</taxon>
        <taxon>Viridiplantae</taxon>
        <taxon>Streptophyta</taxon>
        <taxon>Embryophyta</taxon>
        <taxon>Tracheophyta</taxon>
        <taxon>Spermatophyta</taxon>
        <taxon>Magnoliopsida</taxon>
        <taxon>eudicotyledons</taxon>
        <taxon>Gunneridae</taxon>
        <taxon>Pentapetalae</taxon>
        <taxon>rosids</taxon>
        <taxon>fabids</taxon>
        <taxon>Fabales</taxon>
        <taxon>Fabaceae</taxon>
        <taxon>Papilionoideae</taxon>
        <taxon>50 kb inversion clade</taxon>
        <taxon>NPAAA clade</taxon>
        <taxon>Hologalegina</taxon>
        <taxon>IRL clade</taxon>
        <taxon>Trifolieae</taxon>
        <taxon>Medicago</taxon>
    </lineage>
</organism>
<dbReference type="PANTHER" id="PTHR47165:SF4">
    <property type="entry name" value="OS03G0429900 PROTEIN"/>
    <property type="match status" value="1"/>
</dbReference>
<dbReference type="HOGENOM" id="CLU_514261_0_0_1"/>
<keyword evidence="4" id="KW-1185">Reference proteome</keyword>
<dbReference type="EMBL" id="CM001224">
    <property type="protein sequence ID" value="AET03047.2"/>
    <property type="molecule type" value="Genomic_DNA"/>
</dbReference>
<reference evidence="2 4" key="1">
    <citation type="journal article" date="2011" name="Nature">
        <title>The Medicago genome provides insight into the evolution of rhizobial symbioses.</title>
        <authorList>
            <person name="Young N.D."/>
            <person name="Debelle F."/>
            <person name="Oldroyd G.E."/>
            <person name="Geurts R."/>
            <person name="Cannon S.B."/>
            <person name="Udvardi M.K."/>
            <person name="Benedito V.A."/>
            <person name="Mayer K.F."/>
            <person name="Gouzy J."/>
            <person name="Schoof H."/>
            <person name="Van de Peer Y."/>
            <person name="Proost S."/>
            <person name="Cook D.R."/>
            <person name="Meyers B.C."/>
            <person name="Spannagl M."/>
            <person name="Cheung F."/>
            <person name="De Mita S."/>
            <person name="Krishnakumar V."/>
            <person name="Gundlach H."/>
            <person name="Zhou S."/>
            <person name="Mudge J."/>
            <person name="Bharti A.K."/>
            <person name="Murray J.D."/>
            <person name="Naoumkina M.A."/>
            <person name="Rosen B."/>
            <person name="Silverstein K.A."/>
            <person name="Tang H."/>
            <person name="Rombauts S."/>
            <person name="Zhao P.X."/>
            <person name="Zhou P."/>
            <person name="Barbe V."/>
            <person name="Bardou P."/>
            <person name="Bechner M."/>
            <person name="Bellec A."/>
            <person name="Berger A."/>
            <person name="Berges H."/>
            <person name="Bidwell S."/>
            <person name="Bisseling T."/>
            <person name="Choisne N."/>
            <person name="Couloux A."/>
            <person name="Denny R."/>
            <person name="Deshpande S."/>
            <person name="Dai X."/>
            <person name="Doyle J.J."/>
            <person name="Dudez A.M."/>
            <person name="Farmer A.D."/>
            <person name="Fouteau S."/>
            <person name="Franken C."/>
            <person name="Gibelin C."/>
            <person name="Gish J."/>
            <person name="Goldstein S."/>
            <person name="Gonzalez A.J."/>
            <person name="Green P.J."/>
            <person name="Hallab A."/>
            <person name="Hartog M."/>
            <person name="Hua A."/>
            <person name="Humphray S.J."/>
            <person name="Jeong D.H."/>
            <person name="Jing Y."/>
            <person name="Jocker A."/>
            <person name="Kenton S.M."/>
            <person name="Kim D.J."/>
            <person name="Klee K."/>
            <person name="Lai H."/>
            <person name="Lang C."/>
            <person name="Lin S."/>
            <person name="Macmil S.L."/>
            <person name="Magdelenat G."/>
            <person name="Matthews L."/>
            <person name="McCorrison J."/>
            <person name="Monaghan E.L."/>
            <person name="Mun J.H."/>
            <person name="Najar F.Z."/>
            <person name="Nicholson C."/>
            <person name="Noirot C."/>
            <person name="O'Bleness M."/>
            <person name="Paule C.R."/>
            <person name="Poulain J."/>
            <person name="Prion F."/>
            <person name="Qin B."/>
            <person name="Qu C."/>
            <person name="Retzel E.F."/>
            <person name="Riddle C."/>
            <person name="Sallet E."/>
            <person name="Samain S."/>
            <person name="Samson N."/>
            <person name="Sanders I."/>
            <person name="Saurat O."/>
            <person name="Scarpelli C."/>
            <person name="Schiex T."/>
            <person name="Segurens B."/>
            <person name="Severin A.J."/>
            <person name="Sherrier D.J."/>
            <person name="Shi R."/>
            <person name="Sims S."/>
            <person name="Singer S.R."/>
            <person name="Sinharoy S."/>
            <person name="Sterck L."/>
            <person name="Viollet A."/>
            <person name="Wang B.B."/>
            <person name="Wang K."/>
            <person name="Wang M."/>
            <person name="Wang X."/>
            <person name="Warfsmann J."/>
            <person name="Weissenbach J."/>
            <person name="White D.D."/>
            <person name="White J.D."/>
            <person name="Wiley G.B."/>
            <person name="Wincker P."/>
            <person name="Xing Y."/>
            <person name="Yang L."/>
            <person name="Yao Z."/>
            <person name="Ying F."/>
            <person name="Zhai J."/>
            <person name="Zhou L."/>
            <person name="Zuber A."/>
            <person name="Denarie J."/>
            <person name="Dixon R.A."/>
            <person name="May G.D."/>
            <person name="Schwartz D.C."/>
            <person name="Rogers J."/>
            <person name="Quetier F."/>
            <person name="Town C.D."/>
            <person name="Roe B.A."/>
        </authorList>
    </citation>
    <scope>NUCLEOTIDE SEQUENCE [LARGE SCALE GENOMIC DNA]</scope>
    <source>
        <strain evidence="2">A17</strain>
        <strain evidence="3 4">cv. Jemalong A17</strain>
    </source>
</reference>
<gene>
    <name evidence="2" type="ordered locus">MTR_8g062060</name>
</gene>
<evidence type="ECO:0000313" key="3">
    <source>
        <dbReference type="EnsemblPlants" id="AET03047"/>
    </source>
</evidence>
<sequence>MIFSKTRLVALDPDKTNCSIMVRVLRLWDVESTLMPGRVNSSELLLMDIEGYRMHATVPPFCVEKFRHMLVENRVYIITMFSVLPNLDEFMSTSSAYRIVFHQDTDLMATTCSAIPECRLSLITSADLLKKTRGCSYAVDVIGLLTAMHHEYFLDSTNHLSSVLKFELTDERTKFECALTGKYIGIFHELLKKVQLRLPIVVIQFARVIAENGTPVVCAEKDITKVSFNPTIPEVTQFQDRLLIAGPKSSIVKFNPNFRMSVDVSLSFSKMYPKKSIKELLVPPEGGFFVVCARVAGFRKVDQWFYPVCDCNSFMGNEFGFYLCDVCHRTSFNVTPKFRFELSVEDDGGVAIFHILDRILLDISSLKCSFLDRKLPLTRGHLQKLNGRECMFLVKKYHAARFLPGYGFDVLRVSDDSKVVRSYYDEGRSYTPSKVSFVYQLFFPMFQAIFQPSFEEKGPMPVIALRAPPAARRVSPFEKIVYKRRGSKKVCDAPGQSTAVSGFRKSNRILARRKLLGMFDKLSAADKSDV</sequence>
<dbReference type="EnsemblPlants" id="AET03047">
    <property type="protein sequence ID" value="AET03047"/>
    <property type="gene ID" value="MTR_8g062060"/>
</dbReference>
<dbReference type="eggNOG" id="KOG0851">
    <property type="taxonomic scope" value="Eukaryota"/>
</dbReference>
<dbReference type="AlphaFoldDB" id="G7LDT9"/>
<dbReference type="CDD" id="cd04481">
    <property type="entry name" value="RPA1_DBD_B_like"/>
    <property type="match status" value="1"/>
</dbReference>
<dbReference type="Pfam" id="PF02721">
    <property type="entry name" value="DUF223"/>
    <property type="match status" value="1"/>
</dbReference>
<feature type="domain" description="Replication protein A 70 kDa DNA-binding subunit B/D first OB fold" evidence="1">
    <location>
        <begin position="7"/>
        <end position="108"/>
    </location>
</feature>
<proteinExistence type="predicted"/>